<evidence type="ECO:0000313" key="1">
    <source>
        <dbReference type="EMBL" id="KRZ76261.1"/>
    </source>
</evidence>
<reference evidence="1 2" key="1">
    <citation type="submission" date="2015-01" db="EMBL/GenBank/DDBJ databases">
        <title>Evolution of Trichinella species and genotypes.</title>
        <authorList>
            <person name="Korhonen P.K."/>
            <person name="Edoardo P."/>
            <person name="Giuseppe L.R."/>
            <person name="Gasser R.B."/>
        </authorList>
    </citation>
    <scope>NUCLEOTIDE SEQUENCE [LARGE SCALE GENOMIC DNA]</scope>
    <source>
        <strain evidence="1">ISS1980</strain>
    </source>
</reference>
<gene>
    <name evidence="1" type="ORF">T10_5668</name>
</gene>
<dbReference type="EMBL" id="JYDO01000029">
    <property type="protein sequence ID" value="KRZ76261.1"/>
    <property type="molecule type" value="Genomic_DNA"/>
</dbReference>
<organism evidence="1 2">
    <name type="scientific">Trichinella papuae</name>
    <dbReference type="NCBI Taxonomy" id="268474"/>
    <lineage>
        <taxon>Eukaryota</taxon>
        <taxon>Metazoa</taxon>
        <taxon>Ecdysozoa</taxon>
        <taxon>Nematoda</taxon>
        <taxon>Enoplea</taxon>
        <taxon>Dorylaimia</taxon>
        <taxon>Trichinellida</taxon>
        <taxon>Trichinellidae</taxon>
        <taxon>Trichinella</taxon>
    </lineage>
</organism>
<protein>
    <submittedName>
        <fullName evidence="1">Uncharacterized protein</fullName>
    </submittedName>
</protein>
<keyword evidence="2" id="KW-1185">Reference proteome</keyword>
<name>A0A0V1MXI2_9BILA</name>
<evidence type="ECO:0000313" key="2">
    <source>
        <dbReference type="Proteomes" id="UP000054843"/>
    </source>
</evidence>
<dbReference type="Proteomes" id="UP000054843">
    <property type="component" value="Unassembled WGS sequence"/>
</dbReference>
<comment type="caution">
    <text evidence="1">The sequence shown here is derived from an EMBL/GenBank/DDBJ whole genome shotgun (WGS) entry which is preliminary data.</text>
</comment>
<proteinExistence type="predicted"/>
<accession>A0A0V1MXI2</accession>
<sequence length="72" mass="8427">MKNGGHWRKKCPRHTSRSVDLNASMLFFESTILSMDAHLVYGNVCAPNKFKQKNPWNTRYQYEDKTVYADEA</sequence>
<dbReference type="AlphaFoldDB" id="A0A0V1MXI2"/>